<evidence type="ECO:0000313" key="3">
    <source>
        <dbReference type="Proteomes" id="UP000525078"/>
    </source>
</evidence>
<dbReference type="EMBL" id="JAATIP010000063">
    <property type="protein sequence ID" value="KAF4381023.1"/>
    <property type="molecule type" value="Genomic_DNA"/>
</dbReference>
<protein>
    <recommendedName>
        <fullName evidence="1">Reverse transcriptase zinc-binding domain-containing protein</fullName>
    </recommendedName>
</protein>
<reference evidence="2 3" key="1">
    <citation type="journal article" date="2020" name="bioRxiv">
        <title>Sequence and annotation of 42 cannabis genomes reveals extensive copy number variation in cannabinoid synthesis and pathogen resistance genes.</title>
        <authorList>
            <person name="Mckernan K.J."/>
            <person name="Helbert Y."/>
            <person name="Kane L.T."/>
            <person name="Ebling H."/>
            <person name="Zhang L."/>
            <person name="Liu B."/>
            <person name="Eaton Z."/>
            <person name="Mclaughlin S."/>
            <person name="Kingan S."/>
            <person name="Baybayan P."/>
            <person name="Concepcion G."/>
            <person name="Jordan M."/>
            <person name="Riva A."/>
            <person name="Barbazuk W."/>
            <person name="Harkins T."/>
        </authorList>
    </citation>
    <scope>NUCLEOTIDE SEQUENCE [LARGE SCALE GENOMIC DNA]</scope>
    <source>
        <strain evidence="3">cv. Jamaican Lion 4</strain>
        <tissue evidence="2">Leaf</tissue>
    </source>
</reference>
<name>A0A7J6GDL3_CANSA</name>
<accession>A0A7J6GDL3</accession>
<dbReference type="Proteomes" id="UP000525078">
    <property type="component" value="Unassembled WGS sequence"/>
</dbReference>
<dbReference type="Pfam" id="PF13966">
    <property type="entry name" value="zf-RVT"/>
    <property type="match status" value="1"/>
</dbReference>
<feature type="domain" description="Reverse transcriptase zinc-binding" evidence="1">
    <location>
        <begin position="17"/>
        <end position="68"/>
    </location>
</feature>
<evidence type="ECO:0000313" key="2">
    <source>
        <dbReference type="EMBL" id="KAF4381023.1"/>
    </source>
</evidence>
<dbReference type="InterPro" id="IPR026960">
    <property type="entry name" value="RVT-Znf"/>
</dbReference>
<evidence type="ECO:0000259" key="1">
    <source>
        <dbReference type="Pfam" id="PF13966"/>
    </source>
</evidence>
<comment type="caution">
    <text evidence="2">The sequence shown here is derived from an EMBL/GenBank/DDBJ whole genome shotgun (WGS) entry which is preliminary data.</text>
</comment>
<gene>
    <name evidence="2" type="ORF">F8388_011945</name>
</gene>
<organism evidence="2 3">
    <name type="scientific">Cannabis sativa</name>
    <name type="common">Hemp</name>
    <name type="synonym">Marijuana</name>
    <dbReference type="NCBI Taxonomy" id="3483"/>
    <lineage>
        <taxon>Eukaryota</taxon>
        <taxon>Viridiplantae</taxon>
        <taxon>Streptophyta</taxon>
        <taxon>Embryophyta</taxon>
        <taxon>Tracheophyta</taxon>
        <taxon>Spermatophyta</taxon>
        <taxon>Magnoliopsida</taxon>
        <taxon>eudicotyledons</taxon>
        <taxon>Gunneridae</taxon>
        <taxon>Pentapetalae</taxon>
        <taxon>rosids</taxon>
        <taxon>fabids</taxon>
        <taxon>Rosales</taxon>
        <taxon>Cannabaceae</taxon>
        <taxon>Cannabis</taxon>
    </lineage>
</organism>
<dbReference type="AlphaFoldDB" id="A0A7J6GDL3"/>
<proteinExistence type="predicted"/>
<sequence>MKFDEQNLLATGNRCKFKASKLYNSLLPQQVVNYNEAIWSRLTLSKHRFIFWEMVNNQLLTQDKLVVVAIGVCIWWFD</sequence>